<accession>A0ABS8GTJ1</accession>
<dbReference type="Proteomes" id="UP001197770">
    <property type="component" value="Unassembled WGS sequence"/>
</dbReference>
<gene>
    <name evidence="1" type="ORF">LLW17_09640</name>
</gene>
<reference evidence="1 2" key="1">
    <citation type="submission" date="2021-11" db="EMBL/GenBank/DDBJ databases">
        <title>Seasonal and diel survey of microbial diversity of the Tyrrhenian coast.</title>
        <authorList>
            <person name="Gattoni G."/>
            <person name="Corral P."/>
        </authorList>
    </citation>
    <scope>NUCLEOTIDE SEQUENCE [LARGE SCALE GENOMIC DNA]</scope>
    <source>
        <strain evidence="1 2">Mr9</strain>
    </source>
</reference>
<keyword evidence="2" id="KW-1185">Reference proteome</keyword>
<name>A0ABS8GTJ1_9FLAO</name>
<dbReference type="RefSeq" id="WP_228230047.1">
    <property type="nucleotide sequence ID" value="NZ_JAJGMW010000011.1"/>
</dbReference>
<evidence type="ECO:0000313" key="2">
    <source>
        <dbReference type="Proteomes" id="UP001197770"/>
    </source>
</evidence>
<comment type="caution">
    <text evidence="1">The sequence shown here is derived from an EMBL/GenBank/DDBJ whole genome shotgun (WGS) entry which is preliminary data.</text>
</comment>
<sequence>MKLKSLISLIPEGYSEGSYNGRKYGITRTGFNAGKSFKVYAEELGGTDFISLNFYETKSGELLKPCEMPEAKVIAFLKEVKWND</sequence>
<protein>
    <submittedName>
        <fullName evidence="1">Peptide methionine sulfoxide reductase</fullName>
    </submittedName>
</protein>
<organism evidence="1 2">
    <name type="scientific">Leeuwenhoekiella parthenopeia</name>
    <dbReference type="NCBI Taxonomy" id="2890320"/>
    <lineage>
        <taxon>Bacteria</taxon>
        <taxon>Pseudomonadati</taxon>
        <taxon>Bacteroidota</taxon>
        <taxon>Flavobacteriia</taxon>
        <taxon>Flavobacteriales</taxon>
        <taxon>Flavobacteriaceae</taxon>
        <taxon>Leeuwenhoekiella</taxon>
    </lineage>
</organism>
<dbReference type="EMBL" id="JAJGMW010000011">
    <property type="protein sequence ID" value="MCC4212980.1"/>
    <property type="molecule type" value="Genomic_DNA"/>
</dbReference>
<proteinExistence type="predicted"/>
<evidence type="ECO:0000313" key="1">
    <source>
        <dbReference type="EMBL" id="MCC4212980.1"/>
    </source>
</evidence>